<reference evidence="12" key="1">
    <citation type="journal article" date="2020" name="Cell">
        <title>Large-Scale Comparative Analyses of Tick Genomes Elucidate Their Genetic Diversity and Vector Capacities.</title>
        <authorList>
            <consortium name="Tick Genome and Microbiome Consortium (TIGMIC)"/>
            <person name="Jia N."/>
            <person name="Wang J."/>
            <person name="Shi W."/>
            <person name="Du L."/>
            <person name="Sun Y."/>
            <person name="Zhan W."/>
            <person name="Jiang J.F."/>
            <person name="Wang Q."/>
            <person name="Zhang B."/>
            <person name="Ji P."/>
            <person name="Bell-Sakyi L."/>
            <person name="Cui X.M."/>
            <person name="Yuan T.T."/>
            <person name="Jiang B.G."/>
            <person name="Yang W.F."/>
            <person name="Lam T.T."/>
            <person name="Chang Q.C."/>
            <person name="Ding S.J."/>
            <person name="Wang X.J."/>
            <person name="Zhu J.G."/>
            <person name="Ruan X.D."/>
            <person name="Zhao L."/>
            <person name="Wei J.T."/>
            <person name="Ye R.Z."/>
            <person name="Que T.C."/>
            <person name="Du C.H."/>
            <person name="Zhou Y.H."/>
            <person name="Cheng J.X."/>
            <person name="Dai P.F."/>
            <person name="Guo W.B."/>
            <person name="Han X.H."/>
            <person name="Huang E.J."/>
            <person name="Li L.F."/>
            <person name="Wei W."/>
            <person name="Gao Y.C."/>
            <person name="Liu J.Z."/>
            <person name="Shao H.Z."/>
            <person name="Wang X."/>
            <person name="Wang C.C."/>
            <person name="Yang T.C."/>
            <person name="Huo Q.B."/>
            <person name="Li W."/>
            <person name="Chen H.Y."/>
            <person name="Chen S.E."/>
            <person name="Zhou L.G."/>
            <person name="Ni X.B."/>
            <person name="Tian J.H."/>
            <person name="Sheng Y."/>
            <person name="Liu T."/>
            <person name="Pan Y.S."/>
            <person name="Xia L.Y."/>
            <person name="Li J."/>
            <person name="Zhao F."/>
            <person name="Cao W.C."/>
        </authorList>
    </citation>
    <scope>NUCLEOTIDE SEQUENCE</scope>
    <source>
        <strain evidence="12">Rmic-2018</strain>
    </source>
</reference>
<dbReference type="SUPFAM" id="SSF90123">
    <property type="entry name" value="ABC transporter transmembrane region"/>
    <property type="match status" value="1"/>
</dbReference>
<accession>A0A9J6DDV0</accession>
<evidence type="ECO:0000256" key="3">
    <source>
        <dbReference type="ARBA" id="ARBA00022692"/>
    </source>
</evidence>
<evidence type="ECO:0000256" key="7">
    <source>
        <dbReference type="ARBA" id="ARBA00022989"/>
    </source>
</evidence>
<protein>
    <recommendedName>
        <fullName evidence="11">ABC transporter domain-containing protein</fullName>
    </recommendedName>
</protein>
<reference evidence="12" key="2">
    <citation type="submission" date="2021-09" db="EMBL/GenBank/DDBJ databases">
        <authorList>
            <person name="Jia N."/>
            <person name="Wang J."/>
            <person name="Shi W."/>
            <person name="Du L."/>
            <person name="Sun Y."/>
            <person name="Zhan W."/>
            <person name="Jiang J."/>
            <person name="Wang Q."/>
            <person name="Zhang B."/>
            <person name="Ji P."/>
            <person name="Sakyi L.B."/>
            <person name="Cui X."/>
            <person name="Yuan T."/>
            <person name="Jiang B."/>
            <person name="Yang W."/>
            <person name="Lam T.T.-Y."/>
            <person name="Chang Q."/>
            <person name="Ding S."/>
            <person name="Wang X."/>
            <person name="Zhu J."/>
            <person name="Ruan X."/>
            <person name="Zhao L."/>
            <person name="Wei J."/>
            <person name="Que T."/>
            <person name="Du C."/>
            <person name="Cheng J."/>
            <person name="Dai P."/>
            <person name="Han X."/>
            <person name="Huang E."/>
            <person name="Gao Y."/>
            <person name="Liu J."/>
            <person name="Shao H."/>
            <person name="Ye R."/>
            <person name="Li L."/>
            <person name="Wei W."/>
            <person name="Wang X."/>
            <person name="Wang C."/>
            <person name="Huo Q."/>
            <person name="Li W."/>
            <person name="Guo W."/>
            <person name="Chen H."/>
            <person name="Chen S."/>
            <person name="Zhou L."/>
            <person name="Zhou L."/>
            <person name="Ni X."/>
            <person name="Tian J."/>
            <person name="Zhou Y."/>
            <person name="Sheng Y."/>
            <person name="Liu T."/>
            <person name="Pan Y."/>
            <person name="Xia L."/>
            <person name="Li J."/>
            <person name="Zhao F."/>
            <person name="Cao W."/>
        </authorList>
    </citation>
    <scope>NUCLEOTIDE SEQUENCE</scope>
    <source>
        <strain evidence="12">Rmic-2018</strain>
        <tissue evidence="12">Larvae</tissue>
    </source>
</reference>
<dbReference type="PROSITE" id="PS50893">
    <property type="entry name" value="ABC_TRANSPORTER_2"/>
    <property type="match status" value="1"/>
</dbReference>
<dbReference type="FunFam" id="3.40.50.300:FF:000838">
    <property type="entry name" value="ABC multidrug transporter (Eurofung)"/>
    <property type="match status" value="1"/>
</dbReference>
<dbReference type="GO" id="GO:0016887">
    <property type="term" value="F:ATP hydrolysis activity"/>
    <property type="evidence" value="ECO:0007669"/>
    <property type="project" value="InterPro"/>
</dbReference>
<keyword evidence="2" id="KW-0813">Transport</keyword>
<dbReference type="InterPro" id="IPR003439">
    <property type="entry name" value="ABC_transporter-like_ATP-bd"/>
</dbReference>
<keyword evidence="5" id="KW-0547">Nucleotide-binding</keyword>
<feature type="domain" description="ABC transporter" evidence="11">
    <location>
        <begin position="274"/>
        <end position="509"/>
    </location>
</feature>
<evidence type="ECO:0000256" key="2">
    <source>
        <dbReference type="ARBA" id="ARBA00022448"/>
    </source>
</evidence>
<dbReference type="Gene3D" id="3.40.50.300">
    <property type="entry name" value="P-loop containing nucleotide triphosphate hydrolases"/>
    <property type="match status" value="1"/>
</dbReference>
<dbReference type="InterPro" id="IPR017871">
    <property type="entry name" value="ABC_transporter-like_CS"/>
</dbReference>
<name>A0A9J6DDV0_RHIMP</name>
<evidence type="ECO:0000256" key="1">
    <source>
        <dbReference type="ARBA" id="ARBA00004128"/>
    </source>
</evidence>
<feature type="region of interest" description="Disordered" evidence="9">
    <location>
        <begin position="1"/>
        <end position="49"/>
    </location>
</feature>
<feature type="compositionally biased region" description="Pro residues" evidence="9">
    <location>
        <begin position="39"/>
        <end position="48"/>
    </location>
</feature>
<evidence type="ECO:0000256" key="6">
    <source>
        <dbReference type="ARBA" id="ARBA00022840"/>
    </source>
</evidence>
<dbReference type="CDD" id="cd03244">
    <property type="entry name" value="ABCC_MRP_domain2"/>
    <property type="match status" value="1"/>
</dbReference>
<dbReference type="InterPro" id="IPR003593">
    <property type="entry name" value="AAA+_ATPase"/>
</dbReference>
<dbReference type="InterPro" id="IPR036640">
    <property type="entry name" value="ABC1_TM_sf"/>
</dbReference>
<dbReference type="InterPro" id="IPR050173">
    <property type="entry name" value="ABC_transporter_C-like"/>
</dbReference>
<gene>
    <name evidence="12" type="ORF">HPB51_000057</name>
</gene>
<evidence type="ECO:0000256" key="9">
    <source>
        <dbReference type="SAM" id="MobiDB-lite"/>
    </source>
</evidence>
<evidence type="ECO:0000256" key="4">
    <source>
        <dbReference type="ARBA" id="ARBA00022737"/>
    </source>
</evidence>
<dbReference type="VEuPathDB" id="VectorBase:LOC119174281"/>
<dbReference type="PROSITE" id="PS00211">
    <property type="entry name" value="ABC_TRANSPORTER_1"/>
    <property type="match status" value="1"/>
</dbReference>
<comment type="caution">
    <text evidence="12">The sequence shown here is derived from an EMBL/GenBank/DDBJ whole genome shotgun (WGS) entry which is preliminary data.</text>
</comment>
<evidence type="ECO:0000313" key="12">
    <source>
        <dbReference type="EMBL" id="KAH8020287.1"/>
    </source>
</evidence>
<dbReference type="PANTHER" id="PTHR24223:SF443">
    <property type="entry name" value="MULTIDRUG-RESISTANCE LIKE PROTEIN 1, ISOFORM I"/>
    <property type="match status" value="1"/>
</dbReference>
<dbReference type="Gene3D" id="1.20.1560.10">
    <property type="entry name" value="ABC transporter type 1, transmembrane domain"/>
    <property type="match status" value="1"/>
</dbReference>
<keyword evidence="7 10" id="KW-1133">Transmembrane helix</keyword>
<comment type="subcellular location">
    <subcellularLocation>
        <location evidence="1">Vacuole membrane</location>
        <topology evidence="1">Multi-pass membrane protein</topology>
    </subcellularLocation>
</comment>
<keyword evidence="6" id="KW-0067">ATP-binding</keyword>
<evidence type="ECO:0000256" key="5">
    <source>
        <dbReference type="ARBA" id="ARBA00022741"/>
    </source>
</evidence>
<feature type="transmembrane region" description="Helical" evidence="10">
    <location>
        <begin position="200"/>
        <end position="219"/>
    </location>
</feature>
<dbReference type="Pfam" id="PF00005">
    <property type="entry name" value="ABC_tran"/>
    <property type="match status" value="1"/>
</dbReference>
<keyword evidence="8 10" id="KW-0472">Membrane</keyword>
<keyword evidence="4" id="KW-0677">Repeat</keyword>
<dbReference type="GO" id="GO:0005774">
    <property type="term" value="C:vacuolar membrane"/>
    <property type="evidence" value="ECO:0007669"/>
    <property type="project" value="UniProtKB-SubCell"/>
</dbReference>
<dbReference type="Proteomes" id="UP000821866">
    <property type="component" value="Chromosome 7"/>
</dbReference>
<evidence type="ECO:0000313" key="13">
    <source>
        <dbReference type="Proteomes" id="UP000821866"/>
    </source>
</evidence>
<evidence type="ECO:0000256" key="10">
    <source>
        <dbReference type="SAM" id="Phobius"/>
    </source>
</evidence>
<proteinExistence type="predicted"/>
<keyword evidence="13" id="KW-1185">Reference proteome</keyword>
<evidence type="ECO:0000259" key="11">
    <source>
        <dbReference type="PROSITE" id="PS50893"/>
    </source>
</evidence>
<sequence>MIRNPVRLRGSSPEPRAVEPTELTAVHQRSSRRLRGEPPEFPLPPDPRVSPAVSDAVSAVFGNGIDVLRKLIRSVVREELQKLNGNPSTVSSLAEVVREEVRQAVREQQPQAQPVEASVPMQPAVSYAERYVIRATTISRQYESTRLSMVLQQLTETLDSVGMIRCYRVMEKFCDRYRRLMNDYFEAFNTFILSYSFTRLIVTIFGVLVILLTIVIVVVPSRGNEEAAASVGLSFLSALTDTSCGLSTSCELKILNPRLFLEPYDGLWPSRGVVKFQHFSASYRPGIQEDVLKDICFEAYTGEKVAVVGRTGAGKSTLVLALLRIIQRTSGSITIDGIDIGNVPLKRLRSAVAVIPQDPSLFCGTLRENLDPQGSKSDTELWCALRKVGLEKFTKSNQGGLSLLLAEKGENLSAGQRQLVSFARALLRGTRILVLDEATSQMDQDTDRRVQTTLRESFSHCTLITVAHRIDTILDYDRVVVMEDGRVLEYGHVYDLLADQRSTFRSMALSAGIQLE</sequence>
<dbReference type="InterPro" id="IPR027417">
    <property type="entry name" value="P-loop_NTPase"/>
</dbReference>
<dbReference type="GO" id="GO:0005524">
    <property type="term" value="F:ATP binding"/>
    <property type="evidence" value="ECO:0007669"/>
    <property type="project" value="UniProtKB-KW"/>
</dbReference>
<dbReference type="PANTHER" id="PTHR24223">
    <property type="entry name" value="ATP-BINDING CASSETTE SUB-FAMILY C"/>
    <property type="match status" value="1"/>
</dbReference>
<dbReference type="GO" id="GO:0042626">
    <property type="term" value="F:ATPase-coupled transmembrane transporter activity"/>
    <property type="evidence" value="ECO:0007669"/>
    <property type="project" value="TreeGrafter"/>
</dbReference>
<dbReference type="SUPFAM" id="SSF52540">
    <property type="entry name" value="P-loop containing nucleoside triphosphate hydrolases"/>
    <property type="match status" value="1"/>
</dbReference>
<dbReference type="EMBL" id="JABSTU010000009">
    <property type="protein sequence ID" value="KAH8020287.1"/>
    <property type="molecule type" value="Genomic_DNA"/>
</dbReference>
<dbReference type="SMART" id="SM00382">
    <property type="entry name" value="AAA"/>
    <property type="match status" value="1"/>
</dbReference>
<keyword evidence="3 10" id="KW-0812">Transmembrane</keyword>
<organism evidence="12 13">
    <name type="scientific">Rhipicephalus microplus</name>
    <name type="common">Cattle tick</name>
    <name type="synonym">Boophilus microplus</name>
    <dbReference type="NCBI Taxonomy" id="6941"/>
    <lineage>
        <taxon>Eukaryota</taxon>
        <taxon>Metazoa</taxon>
        <taxon>Ecdysozoa</taxon>
        <taxon>Arthropoda</taxon>
        <taxon>Chelicerata</taxon>
        <taxon>Arachnida</taxon>
        <taxon>Acari</taxon>
        <taxon>Parasitiformes</taxon>
        <taxon>Ixodida</taxon>
        <taxon>Ixodoidea</taxon>
        <taxon>Ixodidae</taxon>
        <taxon>Rhipicephalinae</taxon>
        <taxon>Rhipicephalus</taxon>
        <taxon>Boophilus</taxon>
    </lineage>
</organism>
<dbReference type="AlphaFoldDB" id="A0A9J6DDV0"/>
<evidence type="ECO:0000256" key="8">
    <source>
        <dbReference type="ARBA" id="ARBA00023136"/>
    </source>
</evidence>